<dbReference type="AlphaFoldDB" id="C4R2Q0"/>
<dbReference type="SMR" id="C4R2Q0"/>
<dbReference type="SUPFAM" id="SSF144232">
    <property type="entry name" value="HIT/MYND zinc finger-like"/>
    <property type="match status" value="1"/>
</dbReference>
<dbReference type="Proteomes" id="UP000000314">
    <property type="component" value="Chromosome 2"/>
</dbReference>
<evidence type="ECO:0000256" key="2">
    <source>
        <dbReference type="ARBA" id="ARBA00022771"/>
    </source>
</evidence>
<protein>
    <recommendedName>
        <fullName evidence="9">SET domain-containing protein</fullName>
    </recommendedName>
</protein>
<name>C4R2Q0_KOMPG</name>
<accession>C4R2Q0</accession>
<dbReference type="GO" id="GO:0008270">
    <property type="term" value="F:zinc ion binding"/>
    <property type="evidence" value="ECO:0007669"/>
    <property type="project" value="UniProtKB-KW"/>
</dbReference>
<dbReference type="PROSITE" id="PS50865">
    <property type="entry name" value="ZF_MYND_2"/>
    <property type="match status" value="1"/>
</dbReference>
<evidence type="ECO:0000313" key="7">
    <source>
        <dbReference type="EMBL" id="CAY69774.1"/>
    </source>
</evidence>
<dbReference type="InterPro" id="IPR046341">
    <property type="entry name" value="SET_dom_sf"/>
</dbReference>
<keyword evidence="3" id="KW-0862">Zinc</keyword>
<sequence length="736" mass="84058">MILERTNSALFDPIPLDQVHTNGRSKFERIDCGRVFRIPSGLSVVDPDEGPEKRGIQINYQAPADSVIYNFVPQLEILEMNKSDLSPDYRATCCFRCFKPGTLPARNSNVNDIKSDQGCHLKGVMGKNLSINGVDIKKLLRCSGCRVVNYCSLSCQLQDWNEFHSKECTYLKDYLKKYSMVPSTTEVLVNRILLKYKSNSLFKLQIDMLTSHLEVLEDEVYRGHVEHLQVLEQGQHILERFSNVSSKYAEDLTLLKRLVLTVFVNSTVMYNEFLEPNGLMFDSFFALINHSCEPNILVIFQNGKLSLKSILDIKPGTELTTNYEFTNLPTALRKLNLRSRFFFDCQCPLCLSPIDRMLAVQCASCGTIAGSFDLAEKIGSRNQLKMVDGFQRKGRACLKCSSEFPETFDNISTMFQNCLSTFIEDAQTYQVANRRGYIDNEEHLVKLLGSNFKILSLASAAKYIKLIQMLQQCAMIPNNFYLESLLLNLVTDYFSESTDQITFTRLGLLESFNELQNKKENEVIRVFQKSHILKSIALNLLNLTEKLSKSSNQTKVQESYEEWFHLESQAIIALSSFYFSLQGFAQVSNQQFGVVKQHFEDMAVAGFTNSVLLLELLGSTNWFLESWSNLKFQLILQKLSLLLKVPQLSLDFSTQYYNDISNINLVGSNFSKRISQYLRQRNISITPQIVRTPTEISQFEIVESDHPKWLRQGVADCLSIPVSSSYTLLPQYLRLP</sequence>
<dbReference type="GO" id="GO:0005634">
    <property type="term" value="C:nucleus"/>
    <property type="evidence" value="ECO:0007669"/>
    <property type="project" value="TreeGrafter"/>
</dbReference>
<evidence type="ECO:0000256" key="4">
    <source>
        <dbReference type="PROSITE-ProRule" id="PRU00134"/>
    </source>
</evidence>
<evidence type="ECO:0000256" key="1">
    <source>
        <dbReference type="ARBA" id="ARBA00022723"/>
    </source>
</evidence>
<evidence type="ECO:0000256" key="3">
    <source>
        <dbReference type="ARBA" id="ARBA00022833"/>
    </source>
</evidence>
<gene>
    <name evidence="7" type="ordered locus">PAS_chr2-2_0152</name>
</gene>
<feature type="domain" description="MYND-type" evidence="6">
    <location>
        <begin position="94"/>
        <end position="168"/>
    </location>
</feature>
<dbReference type="SUPFAM" id="SSF82199">
    <property type="entry name" value="SET domain"/>
    <property type="match status" value="1"/>
</dbReference>
<dbReference type="CDD" id="cd20071">
    <property type="entry name" value="SET_SMYD"/>
    <property type="match status" value="1"/>
</dbReference>
<dbReference type="InterPro" id="IPR001214">
    <property type="entry name" value="SET_dom"/>
</dbReference>
<dbReference type="KEGG" id="ppa:PAS_chr2-2_0152"/>
<dbReference type="EMBL" id="FN392320">
    <property type="protein sequence ID" value="CAY69774.1"/>
    <property type="molecule type" value="Genomic_DNA"/>
</dbReference>
<proteinExistence type="predicted"/>
<evidence type="ECO:0000259" key="5">
    <source>
        <dbReference type="PROSITE" id="PS50280"/>
    </source>
</evidence>
<feature type="domain" description="SET" evidence="5">
    <location>
        <begin position="226"/>
        <end position="324"/>
    </location>
</feature>
<dbReference type="Gene3D" id="2.170.270.10">
    <property type="entry name" value="SET domain"/>
    <property type="match status" value="1"/>
</dbReference>
<keyword evidence="2 4" id="KW-0863">Zinc-finger</keyword>
<reference evidence="7 8" key="1">
    <citation type="journal article" date="2009" name="Nat. Biotechnol.">
        <title>Genome sequence of the recombinant protein production host Pichia pastoris.</title>
        <authorList>
            <person name="De Schutter K."/>
            <person name="Lin Y.C."/>
            <person name="Tiels P."/>
            <person name="Van Hecke A."/>
            <person name="Glinka S."/>
            <person name="Weber-Lehmann J."/>
            <person name="Rouze P."/>
            <person name="Van de Peer Y."/>
            <person name="Callewaert N."/>
        </authorList>
    </citation>
    <scope>NUCLEOTIDE SEQUENCE [LARGE SCALE GENOMIC DNA]</scope>
    <source>
        <strain evidence="8">GS115 / ATCC 20864</strain>
    </source>
</reference>
<dbReference type="GeneID" id="8198729"/>
<dbReference type="InterPro" id="IPR002893">
    <property type="entry name" value="Znf_MYND"/>
</dbReference>
<dbReference type="PANTHER" id="PTHR12197:SF251">
    <property type="entry name" value="EG:BACR7C10.4 PROTEIN"/>
    <property type="match status" value="1"/>
</dbReference>
<dbReference type="Gene3D" id="6.10.140.2220">
    <property type="match status" value="1"/>
</dbReference>
<dbReference type="HOGENOM" id="CLU_376872_0_0_1"/>
<dbReference type="PROSITE" id="PS50280">
    <property type="entry name" value="SET"/>
    <property type="match status" value="1"/>
</dbReference>
<keyword evidence="8" id="KW-1185">Reference proteome</keyword>
<evidence type="ECO:0008006" key="9">
    <source>
        <dbReference type="Google" id="ProtNLM"/>
    </source>
</evidence>
<dbReference type="OrthoDB" id="5945798at2759"/>
<evidence type="ECO:0000259" key="6">
    <source>
        <dbReference type="PROSITE" id="PS50865"/>
    </source>
</evidence>
<evidence type="ECO:0000313" key="8">
    <source>
        <dbReference type="Proteomes" id="UP000000314"/>
    </source>
</evidence>
<dbReference type="InParanoid" id="C4R2Q0"/>
<dbReference type="InterPro" id="IPR050869">
    <property type="entry name" value="H3K4_H4K5_MeTrfase"/>
</dbReference>
<dbReference type="Gene3D" id="1.10.220.160">
    <property type="match status" value="1"/>
</dbReference>
<dbReference type="RefSeq" id="XP_002492054.1">
    <property type="nucleotide sequence ID" value="XM_002492009.1"/>
</dbReference>
<organism evidence="7 8">
    <name type="scientific">Komagataella phaffii (strain GS115 / ATCC 20864)</name>
    <name type="common">Yeast</name>
    <name type="synonym">Pichia pastoris</name>
    <dbReference type="NCBI Taxonomy" id="644223"/>
    <lineage>
        <taxon>Eukaryota</taxon>
        <taxon>Fungi</taxon>
        <taxon>Dikarya</taxon>
        <taxon>Ascomycota</taxon>
        <taxon>Saccharomycotina</taxon>
        <taxon>Pichiomycetes</taxon>
        <taxon>Pichiales</taxon>
        <taxon>Pichiaceae</taxon>
        <taxon>Komagataella</taxon>
    </lineage>
</organism>
<dbReference type="PANTHER" id="PTHR12197">
    <property type="entry name" value="HISTONE-LYSINE N-METHYLTRANSFERASE SMYD"/>
    <property type="match status" value="1"/>
</dbReference>
<dbReference type="eggNOG" id="KOG2084">
    <property type="taxonomic scope" value="Eukaryota"/>
</dbReference>
<keyword evidence="1" id="KW-0479">Metal-binding</keyword>
<dbReference type="Pfam" id="PF00856">
    <property type="entry name" value="SET"/>
    <property type="match status" value="1"/>
</dbReference>
<dbReference type="STRING" id="644223.C4R2Q0"/>
<dbReference type="Pfam" id="PF01753">
    <property type="entry name" value="zf-MYND"/>
    <property type="match status" value="1"/>
</dbReference>